<keyword evidence="3" id="KW-0804">Transcription</keyword>
<dbReference type="RefSeq" id="WP_153724293.1">
    <property type="nucleotide sequence ID" value="NZ_CP045875.1"/>
</dbReference>
<name>A0A5Q2MY09_9FIRM</name>
<dbReference type="NCBIfam" id="NF033788">
    <property type="entry name" value="HTH_metalloreg"/>
    <property type="match status" value="1"/>
</dbReference>
<keyword evidence="1" id="KW-0805">Transcription regulation</keyword>
<dbReference type="KEGG" id="hcv:FTV88_0602"/>
<feature type="domain" description="HTH arsR-type" evidence="4">
    <location>
        <begin position="1"/>
        <end position="92"/>
    </location>
</feature>
<dbReference type="InterPro" id="IPR001845">
    <property type="entry name" value="HTH_ArsR_DNA-bd_dom"/>
</dbReference>
<dbReference type="Gene3D" id="1.10.10.10">
    <property type="entry name" value="Winged helix-like DNA-binding domain superfamily/Winged helix DNA-binding domain"/>
    <property type="match status" value="1"/>
</dbReference>
<evidence type="ECO:0000256" key="3">
    <source>
        <dbReference type="ARBA" id="ARBA00023163"/>
    </source>
</evidence>
<dbReference type="InterPro" id="IPR036388">
    <property type="entry name" value="WH-like_DNA-bd_sf"/>
</dbReference>
<keyword evidence="6" id="KW-1185">Reference proteome</keyword>
<dbReference type="AlphaFoldDB" id="A0A5Q2MY09"/>
<dbReference type="GO" id="GO:0003677">
    <property type="term" value="F:DNA binding"/>
    <property type="evidence" value="ECO:0007669"/>
    <property type="project" value="UniProtKB-KW"/>
</dbReference>
<dbReference type="OrthoDB" id="9798835at2"/>
<organism evidence="5 6">
    <name type="scientific">Heliorestis convoluta</name>
    <dbReference type="NCBI Taxonomy" id="356322"/>
    <lineage>
        <taxon>Bacteria</taxon>
        <taxon>Bacillati</taxon>
        <taxon>Bacillota</taxon>
        <taxon>Clostridia</taxon>
        <taxon>Eubacteriales</taxon>
        <taxon>Heliobacteriaceae</taxon>
        <taxon>Heliorestis</taxon>
    </lineage>
</organism>
<dbReference type="InterPro" id="IPR051081">
    <property type="entry name" value="HTH_MetalResp_TranReg"/>
</dbReference>
<evidence type="ECO:0000256" key="1">
    <source>
        <dbReference type="ARBA" id="ARBA00023015"/>
    </source>
</evidence>
<evidence type="ECO:0000313" key="5">
    <source>
        <dbReference type="EMBL" id="QGG46781.1"/>
    </source>
</evidence>
<dbReference type="PROSITE" id="PS50987">
    <property type="entry name" value="HTH_ARSR_2"/>
    <property type="match status" value="1"/>
</dbReference>
<evidence type="ECO:0000256" key="2">
    <source>
        <dbReference type="ARBA" id="ARBA00023125"/>
    </source>
</evidence>
<dbReference type="Proteomes" id="UP000366051">
    <property type="component" value="Chromosome"/>
</dbReference>
<dbReference type="InterPro" id="IPR036390">
    <property type="entry name" value="WH_DNA-bd_sf"/>
</dbReference>
<dbReference type="PANTHER" id="PTHR33154">
    <property type="entry name" value="TRANSCRIPTIONAL REGULATOR, ARSR FAMILY"/>
    <property type="match status" value="1"/>
</dbReference>
<keyword evidence="2" id="KW-0238">DNA-binding</keyword>
<evidence type="ECO:0000313" key="6">
    <source>
        <dbReference type="Proteomes" id="UP000366051"/>
    </source>
</evidence>
<protein>
    <submittedName>
        <fullName evidence="5">Transcriptional regulator, ArsR family</fullName>
    </submittedName>
</protein>
<dbReference type="PANTHER" id="PTHR33154:SF33">
    <property type="entry name" value="TRANSCRIPTIONAL REPRESSOR SDPR"/>
    <property type="match status" value="1"/>
</dbReference>
<accession>A0A5Q2MY09</accession>
<evidence type="ECO:0000259" key="4">
    <source>
        <dbReference type="PROSITE" id="PS50987"/>
    </source>
</evidence>
<dbReference type="InterPro" id="IPR011991">
    <property type="entry name" value="ArsR-like_HTH"/>
</dbReference>
<dbReference type="Pfam" id="PF01022">
    <property type="entry name" value="HTH_5"/>
    <property type="match status" value="1"/>
</dbReference>
<dbReference type="CDD" id="cd00090">
    <property type="entry name" value="HTH_ARSR"/>
    <property type="match status" value="1"/>
</dbReference>
<proteinExistence type="predicted"/>
<dbReference type="SMART" id="SM00418">
    <property type="entry name" value="HTH_ARSR"/>
    <property type="match status" value="1"/>
</dbReference>
<dbReference type="GO" id="GO:0003700">
    <property type="term" value="F:DNA-binding transcription factor activity"/>
    <property type="evidence" value="ECO:0007669"/>
    <property type="project" value="InterPro"/>
</dbReference>
<sequence length="102" mass="11907">MKDQELLQILRAVADESRLKILRTLEKRELCNCEITDVFSLRQSTVSHHLKILAEAHLITVRKEGKWNYYQLNHSTLEQLGPSLLQYVSAQIEEKPLCTREC</sequence>
<dbReference type="PRINTS" id="PR00778">
    <property type="entry name" value="HTHARSR"/>
</dbReference>
<gene>
    <name evidence="5" type="ORF">FTV88_0602</name>
</gene>
<dbReference type="SUPFAM" id="SSF46785">
    <property type="entry name" value="Winged helix' DNA-binding domain"/>
    <property type="match status" value="1"/>
</dbReference>
<reference evidence="6" key="1">
    <citation type="submission" date="2019-11" db="EMBL/GenBank/DDBJ databases">
        <title>Genome sequence of Heliorestis convoluta strain HH, an alkaliphilic and minimalistic phototrophic bacterium from a soda lake in Egypt.</title>
        <authorList>
            <person name="Dewey E.D."/>
            <person name="Stokes L.M."/>
            <person name="Burchell B.M."/>
            <person name="Shaffer K.N."/>
            <person name="Huntington A.M."/>
            <person name="Baker J.M."/>
            <person name="Nadendla S."/>
            <person name="Giglio M.G."/>
            <person name="Touchman J.W."/>
            <person name="Blankenship R.E."/>
            <person name="Madigan M.T."/>
            <person name="Sattley W.M."/>
        </authorList>
    </citation>
    <scope>NUCLEOTIDE SEQUENCE [LARGE SCALE GENOMIC DNA]</scope>
    <source>
        <strain evidence="6">HH</strain>
    </source>
</reference>
<dbReference type="EMBL" id="CP045875">
    <property type="protein sequence ID" value="QGG46781.1"/>
    <property type="molecule type" value="Genomic_DNA"/>
</dbReference>